<proteinExistence type="predicted"/>
<name>X6MIL1_RETFI</name>
<reference evidence="2 3" key="1">
    <citation type="journal article" date="2013" name="Curr. Biol.">
        <title>The Genome of the Foraminiferan Reticulomyxa filosa.</title>
        <authorList>
            <person name="Glockner G."/>
            <person name="Hulsmann N."/>
            <person name="Schleicher M."/>
            <person name="Noegel A.A."/>
            <person name="Eichinger L."/>
            <person name="Gallinger C."/>
            <person name="Pawlowski J."/>
            <person name="Sierra R."/>
            <person name="Euteneuer U."/>
            <person name="Pillet L."/>
            <person name="Moustafa A."/>
            <person name="Platzer M."/>
            <person name="Groth M."/>
            <person name="Szafranski K."/>
            <person name="Schliwa M."/>
        </authorList>
    </citation>
    <scope>NUCLEOTIDE SEQUENCE [LARGE SCALE GENOMIC DNA]</scope>
</reference>
<sequence length="320" mass="37208">MVVFNPYYYIFLVSIPMKGFAQIFSNIYTKKRQHYISQSFDYIYTYPHQQFLYLVVCFRGKKKSSARIATPFFKKRGQDFLRNFQNLSFSVHEGKKQRQTNKKNRSIDTEPTNGHSHSIVSNFCSSKRGERPSNTNVLNEINSHLDIVSSATNTSSVQKKRTFDGLLKLSQEECMYVFFNEFVNGSSVDPQSLDKEKDTTTATGTKSGQTKMKKQQPKELSSDISRDKRNPSSRVGRYSSGNLREGQKNKLKKKNTGLPIPPILTKIDQKLQNNEQVHLKEMNTLWHHCQRIRADYWKICQPLVDQCFDVHLLYLKTGWF</sequence>
<feature type="compositionally biased region" description="Polar residues" evidence="1">
    <location>
        <begin position="109"/>
        <end position="120"/>
    </location>
</feature>
<dbReference type="AlphaFoldDB" id="X6MIL1"/>
<feature type="compositionally biased region" description="Basic and acidic residues" evidence="1">
    <location>
        <begin position="216"/>
        <end position="230"/>
    </location>
</feature>
<evidence type="ECO:0000313" key="3">
    <source>
        <dbReference type="Proteomes" id="UP000023152"/>
    </source>
</evidence>
<feature type="compositionally biased region" description="Low complexity" evidence="1">
    <location>
        <begin position="200"/>
        <end position="210"/>
    </location>
</feature>
<organism evidence="2 3">
    <name type="scientific">Reticulomyxa filosa</name>
    <dbReference type="NCBI Taxonomy" id="46433"/>
    <lineage>
        <taxon>Eukaryota</taxon>
        <taxon>Sar</taxon>
        <taxon>Rhizaria</taxon>
        <taxon>Retaria</taxon>
        <taxon>Foraminifera</taxon>
        <taxon>Monothalamids</taxon>
        <taxon>Reticulomyxidae</taxon>
        <taxon>Reticulomyxa</taxon>
    </lineage>
</organism>
<feature type="compositionally biased region" description="Basic residues" evidence="1">
    <location>
        <begin position="95"/>
        <end position="104"/>
    </location>
</feature>
<dbReference type="EMBL" id="ASPP01021012">
    <property type="protein sequence ID" value="ETO12865.1"/>
    <property type="molecule type" value="Genomic_DNA"/>
</dbReference>
<accession>X6MIL1</accession>
<protein>
    <submittedName>
        <fullName evidence="2">Uncharacterized protein</fullName>
    </submittedName>
</protein>
<evidence type="ECO:0000256" key="1">
    <source>
        <dbReference type="SAM" id="MobiDB-lite"/>
    </source>
</evidence>
<gene>
    <name evidence="2" type="ORF">RFI_24511</name>
</gene>
<dbReference type="Proteomes" id="UP000023152">
    <property type="component" value="Unassembled WGS sequence"/>
</dbReference>
<keyword evidence="3" id="KW-1185">Reference proteome</keyword>
<comment type="caution">
    <text evidence="2">The sequence shown here is derived from an EMBL/GenBank/DDBJ whole genome shotgun (WGS) entry which is preliminary data.</text>
</comment>
<evidence type="ECO:0000313" key="2">
    <source>
        <dbReference type="EMBL" id="ETO12865.1"/>
    </source>
</evidence>
<feature type="region of interest" description="Disordered" evidence="1">
    <location>
        <begin position="188"/>
        <end position="258"/>
    </location>
</feature>
<feature type="region of interest" description="Disordered" evidence="1">
    <location>
        <begin position="93"/>
        <end position="120"/>
    </location>
</feature>
<feature type="non-terminal residue" evidence="2">
    <location>
        <position position="320"/>
    </location>
</feature>